<dbReference type="PATRIC" id="fig|1249552.3.peg.2526"/>
<dbReference type="InterPro" id="IPR041492">
    <property type="entry name" value="HAD_2"/>
</dbReference>
<organism evidence="3 4">
    <name type="scientific">Pseudohongiella spirulinae</name>
    <dbReference type="NCBI Taxonomy" id="1249552"/>
    <lineage>
        <taxon>Bacteria</taxon>
        <taxon>Pseudomonadati</taxon>
        <taxon>Pseudomonadota</taxon>
        <taxon>Gammaproteobacteria</taxon>
        <taxon>Pseudomonadales</taxon>
        <taxon>Pseudohongiellaceae</taxon>
        <taxon>Pseudohongiella</taxon>
    </lineage>
</organism>
<dbReference type="GO" id="GO:0005829">
    <property type="term" value="C:cytosol"/>
    <property type="evidence" value="ECO:0007669"/>
    <property type="project" value="TreeGrafter"/>
</dbReference>
<keyword evidence="2" id="KW-0479">Metal-binding</keyword>
<dbReference type="InterPro" id="IPR023214">
    <property type="entry name" value="HAD_sf"/>
</dbReference>
<dbReference type="NCBIfam" id="TIGR01509">
    <property type="entry name" value="HAD-SF-IA-v3"/>
    <property type="match status" value="1"/>
</dbReference>
<evidence type="ECO:0000313" key="3">
    <source>
        <dbReference type="EMBL" id="ALO47144.1"/>
    </source>
</evidence>
<gene>
    <name evidence="3" type="ORF">PS2015_2510</name>
</gene>
<evidence type="ECO:0000256" key="2">
    <source>
        <dbReference type="ARBA" id="ARBA00022723"/>
    </source>
</evidence>
<dbReference type="OrthoDB" id="9782449at2"/>
<dbReference type="GO" id="GO:0006281">
    <property type="term" value="P:DNA repair"/>
    <property type="evidence" value="ECO:0007669"/>
    <property type="project" value="TreeGrafter"/>
</dbReference>
<dbReference type="PANTHER" id="PTHR43434:SF24">
    <property type="entry name" value="HYDROLASE-RELATED"/>
    <property type="match status" value="1"/>
</dbReference>
<dbReference type="Gene3D" id="1.10.150.240">
    <property type="entry name" value="Putative phosphatase, domain 2"/>
    <property type="match status" value="1"/>
</dbReference>
<dbReference type="SUPFAM" id="SSF56784">
    <property type="entry name" value="HAD-like"/>
    <property type="match status" value="1"/>
</dbReference>
<accession>A0A0S2KFQ8</accession>
<dbReference type="InterPro" id="IPR036412">
    <property type="entry name" value="HAD-like_sf"/>
</dbReference>
<dbReference type="NCBIfam" id="TIGR01549">
    <property type="entry name" value="HAD-SF-IA-v1"/>
    <property type="match status" value="1"/>
</dbReference>
<dbReference type="SFLD" id="SFLDG01129">
    <property type="entry name" value="C1.5:_HAD__Beta-PGM__Phosphata"/>
    <property type="match status" value="1"/>
</dbReference>
<dbReference type="SFLD" id="SFLDG01135">
    <property type="entry name" value="C1.5.6:_HAD__Beta-PGM__Phospha"/>
    <property type="match status" value="1"/>
</dbReference>
<dbReference type="AlphaFoldDB" id="A0A0S2KFQ8"/>
<keyword evidence="4" id="KW-1185">Reference proteome</keyword>
<evidence type="ECO:0000256" key="1">
    <source>
        <dbReference type="ARBA" id="ARBA00001946"/>
    </source>
</evidence>
<dbReference type="Pfam" id="PF13419">
    <property type="entry name" value="HAD_2"/>
    <property type="match status" value="1"/>
</dbReference>
<dbReference type="RefSeq" id="WP_058022563.1">
    <property type="nucleotide sequence ID" value="NZ_CP013189.1"/>
</dbReference>
<dbReference type="STRING" id="1249552.PS2015_2510"/>
<dbReference type="Proteomes" id="UP000065641">
    <property type="component" value="Chromosome"/>
</dbReference>
<dbReference type="KEGG" id="pspi:PS2015_2510"/>
<protein>
    <submittedName>
        <fullName evidence="3">HAD-superfamily hydrolase</fullName>
    </submittedName>
</protein>
<dbReference type="EMBL" id="CP013189">
    <property type="protein sequence ID" value="ALO47144.1"/>
    <property type="molecule type" value="Genomic_DNA"/>
</dbReference>
<comment type="cofactor">
    <cofactor evidence="1">
        <name>Mg(2+)</name>
        <dbReference type="ChEBI" id="CHEBI:18420"/>
    </cofactor>
</comment>
<keyword evidence="3" id="KW-0378">Hydrolase</keyword>
<proteinExistence type="predicted"/>
<dbReference type="SFLD" id="SFLDS00003">
    <property type="entry name" value="Haloacid_Dehalogenase"/>
    <property type="match status" value="1"/>
</dbReference>
<sequence>MSIKAAIFDWDGTVVDSVEHITDCLHHASTTTGFESLERAAYRDIIGLGLVEALKRLYPGITPDQMAAMREAYSSHFMATSAAHQRVFPGMTDILQDLHASQRHCAVATGKSRRGLNLALQASQLEPWFHITRCADETRSKPDPAMLLEILQHLELEPGDAIMIGDTTYDMAMAEAIGMPAIGVTWGVHPPEQLAMHKPVAIVSDIKELQQLLK</sequence>
<name>A0A0S2KFQ8_9GAMM</name>
<dbReference type="GO" id="GO:0046872">
    <property type="term" value="F:metal ion binding"/>
    <property type="evidence" value="ECO:0007669"/>
    <property type="project" value="UniProtKB-KW"/>
</dbReference>
<dbReference type="InterPro" id="IPR023198">
    <property type="entry name" value="PGP-like_dom2"/>
</dbReference>
<reference evidence="3 4" key="1">
    <citation type="submission" date="2015-11" db="EMBL/GenBank/DDBJ databases">
        <authorList>
            <person name="Zhang Y."/>
            <person name="Guo Z."/>
        </authorList>
    </citation>
    <scope>NUCLEOTIDE SEQUENCE [LARGE SCALE GENOMIC DNA]</scope>
    <source>
        <strain evidence="3 4">KCTC 32221</strain>
    </source>
</reference>
<dbReference type="GO" id="GO:0008967">
    <property type="term" value="F:phosphoglycolate phosphatase activity"/>
    <property type="evidence" value="ECO:0007669"/>
    <property type="project" value="TreeGrafter"/>
</dbReference>
<dbReference type="Gene3D" id="3.40.50.1000">
    <property type="entry name" value="HAD superfamily/HAD-like"/>
    <property type="match status" value="1"/>
</dbReference>
<evidence type="ECO:0000313" key="4">
    <source>
        <dbReference type="Proteomes" id="UP000065641"/>
    </source>
</evidence>
<dbReference type="PANTHER" id="PTHR43434">
    <property type="entry name" value="PHOSPHOGLYCOLATE PHOSPHATASE"/>
    <property type="match status" value="1"/>
</dbReference>
<dbReference type="InterPro" id="IPR006439">
    <property type="entry name" value="HAD-SF_hydro_IA"/>
</dbReference>
<dbReference type="InterPro" id="IPR050155">
    <property type="entry name" value="HAD-like_hydrolase_sf"/>
</dbReference>